<keyword evidence="1" id="KW-1133">Transmembrane helix</keyword>
<proteinExistence type="predicted"/>
<name>A0A1J1IRC4_9DIPT</name>
<dbReference type="EMBL" id="CVRI01000057">
    <property type="protein sequence ID" value="CRL02108.1"/>
    <property type="molecule type" value="Genomic_DNA"/>
</dbReference>
<dbReference type="AlphaFoldDB" id="A0A1J1IRC4"/>
<accession>A0A1J1IRC4</accession>
<dbReference type="Proteomes" id="UP000183832">
    <property type="component" value="Unassembled WGS sequence"/>
</dbReference>
<feature type="transmembrane region" description="Helical" evidence="1">
    <location>
        <begin position="32"/>
        <end position="53"/>
    </location>
</feature>
<evidence type="ECO:0000313" key="2">
    <source>
        <dbReference type="EMBL" id="CRL02108.1"/>
    </source>
</evidence>
<protein>
    <submittedName>
        <fullName evidence="2">CLUMA_CG015481, isoform A</fullName>
    </submittedName>
</protein>
<keyword evidence="1" id="KW-0812">Transmembrane</keyword>
<keyword evidence="3" id="KW-1185">Reference proteome</keyword>
<organism evidence="2 3">
    <name type="scientific">Clunio marinus</name>
    <dbReference type="NCBI Taxonomy" id="568069"/>
    <lineage>
        <taxon>Eukaryota</taxon>
        <taxon>Metazoa</taxon>
        <taxon>Ecdysozoa</taxon>
        <taxon>Arthropoda</taxon>
        <taxon>Hexapoda</taxon>
        <taxon>Insecta</taxon>
        <taxon>Pterygota</taxon>
        <taxon>Neoptera</taxon>
        <taxon>Endopterygota</taxon>
        <taxon>Diptera</taxon>
        <taxon>Nematocera</taxon>
        <taxon>Chironomoidea</taxon>
        <taxon>Chironomidae</taxon>
        <taxon>Clunio</taxon>
    </lineage>
</organism>
<gene>
    <name evidence="2" type="ORF">CLUMA_CG015481</name>
</gene>
<evidence type="ECO:0000313" key="3">
    <source>
        <dbReference type="Proteomes" id="UP000183832"/>
    </source>
</evidence>
<reference evidence="2 3" key="1">
    <citation type="submission" date="2015-04" db="EMBL/GenBank/DDBJ databases">
        <authorList>
            <person name="Syromyatnikov M.Y."/>
            <person name="Popov V.N."/>
        </authorList>
    </citation>
    <scope>NUCLEOTIDE SEQUENCE [LARGE SCALE GENOMIC DNA]</scope>
</reference>
<evidence type="ECO:0000256" key="1">
    <source>
        <dbReference type="SAM" id="Phobius"/>
    </source>
</evidence>
<keyword evidence="1" id="KW-0472">Membrane</keyword>
<sequence>MKNSFLTTVCLTRTVMEFCAYIEIEMFAWQHFMFSFGIIASLTRTGILIFYLLKNIKSTIHSLTSRIISLSVPYQKFSSQEMHSQILKSKISKTCLTSFITRTLNSN</sequence>